<dbReference type="InterPro" id="IPR014729">
    <property type="entry name" value="Rossmann-like_a/b/a_fold"/>
</dbReference>
<evidence type="ECO:0000256" key="14">
    <source>
        <dbReference type="ARBA" id="ARBA00049494"/>
    </source>
</evidence>
<evidence type="ECO:0000256" key="8">
    <source>
        <dbReference type="ARBA" id="ARBA00022741"/>
    </source>
</evidence>
<dbReference type="NCBIfam" id="TIGR00125">
    <property type="entry name" value="cyt_tran_rel"/>
    <property type="match status" value="1"/>
</dbReference>
<dbReference type="SUPFAM" id="SSF52374">
    <property type="entry name" value="Nucleotidylyl transferase"/>
    <property type="match status" value="1"/>
</dbReference>
<evidence type="ECO:0000259" key="16">
    <source>
        <dbReference type="SMART" id="SM00904"/>
    </source>
</evidence>
<protein>
    <recommendedName>
        <fullName evidence="15">Riboflavin biosynthesis protein</fullName>
    </recommendedName>
    <domain>
        <recommendedName>
            <fullName evidence="15">Riboflavin kinase</fullName>
            <ecNumber evidence="15">2.7.1.26</ecNumber>
        </recommendedName>
        <alternativeName>
            <fullName evidence="15">Flavokinase</fullName>
        </alternativeName>
    </domain>
    <domain>
        <recommendedName>
            <fullName evidence="15">FMN adenylyltransferase</fullName>
            <ecNumber evidence="15">2.7.7.2</ecNumber>
        </recommendedName>
        <alternativeName>
            <fullName evidence="15">FAD pyrophosphorylase</fullName>
        </alternativeName>
        <alternativeName>
            <fullName evidence="15">FAD synthase</fullName>
        </alternativeName>
    </domain>
</protein>
<dbReference type="PANTHER" id="PTHR22749:SF6">
    <property type="entry name" value="RIBOFLAVIN KINASE"/>
    <property type="match status" value="1"/>
</dbReference>
<keyword evidence="6 15" id="KW-0808">Transferase</keyword>
<evidence type="ECO:0000256" key="6">
    <source>
        <dbReference type="ARBA" id="ARBA00022679"/>
    </source>
</evidence>
<comment type="catalytic activity">
    <reaction evidence="14 15">
        <text>FMN + ATP + H(+) = FAD + diphosphate</text>
        <dbReference type="Rhea" id="RHEA:17237"/>
        <dbReference type="ChEBI" id="CHEBI:15378"/>
        <dbReference type="ChEBI" id="CHEBI:30616"/>
        <dbReference type="ChEBI" id="CHEBI:33019"/>
        <dbReference type="ChEBI" id="CHEBI:57692"/>
        <dbReference type="ChEBI" id="CHEBI:58210"/>
        <dbReference type="EC" id="2.7.7.2"/>
    </reaction>
</comment>
<dbReference type="InterPro" id="IPR023468">
    <property type="entry name" value="Riboflavin_kinase"/>
</dbReference>
<comment type="similarity">
    <text evidence="15">Belongs to the ribF family.</text>
</comment>
<keyword evidence="18" id="KW-1185">Reference proteome</keyword>
<dbReference type="PANTHER" id="PTHR22749">
    <property type="entry name" value="RIBOFLAVIN KINASE/FMN ADENYLYLTRANSFERASE"/>
    <property type="match status" value="1"/>
</dbReference>
<keyword evidence="7 15" id="KW-0548">Nucleotidyltransferase</keyword>
<evidence type="ECO:0000256" key="12">
    <source>
        <dbReference type="ARBA" id="ARBA00023268"/>
    </source>
</evidence>
<keyword evidence="9 15" id="KW-0418">Kinase</keyword>
<evidence type="ECO:0000256" key="15">
    <source>
        <dbReference type="PIRNR" id="PIRNR004491"/>
    </source>
</evidence>
<comment type="pathway">
    <text evidence="3 15">Cofactor biosynthesis; FMN biosynthesis; FMN from riboflavin (ATP route): step 1/1.</text>
</comment>
<dbReference type="Gene3D" id="3.40.50.620">
    <property type="entry name" value="HUPs"/>
    <property type="match status" value="1"/>
</dbReference>
<evidence type="ECO:0000256" key="11">
    <source>
        <dbReference type="ARBA" id="ARBA00022840"/>
    </source>
</evidence>
<organism evidence="17 18">
    <name type="scientific">Kiloniella antarctica</name>
    <dbReference type="NCBI Taxonomy" id="1550907"/>
    <lineage>
        <taxon>Bacteria</taxon>
        <taxon>Pseudomonadati</taxon>
        <taxon>Pseudomonadota</taxon>
        <taxon>Alphaproteobacteria</taxon>
        <taxon>Rhodospirillales</taxon>
        <taxon>Kiloniellaceae</taxon>
        <taxon>Kiloniella</taxon>
    </lineage>
</organism>
<comment type="caution">
    <text evidence="17">The sequence shown here is derived from an EMBL/GenBank/DDBJ whole genome shotgun (WGS) entry which is preliminary data.</text>
</comment>
<dbReference type="SMART" id="SM00904">
    <property type="entry name" value="Flavokinase"/>
    <property type="match status" value="1"/>
</dbReference>
<dbReference type="Gene3D" id="2.40.30.30">
    <property type="entry name" value="Riboflavin kinase-like"/>
    <property type="match status" value="1"/>
</dbReference>
<comment type="catalytic activity">
    <reaction evidence="13 15">
        <text>riboflavin + ATP = FMN + ADP + H(+)</text>
        <dbReference type="Rhea" id="RHEA:14357"/>
        <dbReference type="ChEBI" id="CHEBI:15378"/>
        <dbReference type="ChEBI" id="CHEBI:30616"/>
        <dbReference type="ChEBI" id="CHEBI:57986"/>
        <dbReference type="ChEBI" id="CHEBI:58210"/>
        <dbReference type="ChEBI" id="CHEBI:456216"/>
        <dbReference type="EC" id="2.7.1.26"/>
    </reaction>
</comment>
<dbReference type="EMBL" id="JBHUII010000001">
    <property type="protein sequence ID" value="MFD2204390.1"/>
    <property type="molecule type" value="Genomic_DNA"/>
</dbReference>
<gene>
    <name evidence="17" type="ORF">ACFSKO_02140</name>
</gene>
<dbReference type="RefSeq" id="WP_380247926.1">
    <property type="nucleotide sequence ID" value="NZ_JBHUII010000001.1"/>
</dbReference>
<dbReference type="NCBIfam" id="NF004160">
    <property type="entry name" value="PRK05627.1-3"/>
    <property type="match status" value="1"/>
</dbReference>
<dbReference type="Pfam" id="PF06574">
    <property type="entry name" value="FAD_syn"/>
    <property type="match status" value="1"/>
</dbReference>
<comment type="function">
    <text evidence="1">Catalyzes the phosphorylation of riboflavin to FMN followed by the adenylation of FMN to FAD.</text>
</comment>
<dbReference type="PIRSF" id="PIRSF004491">
    <property type="entry name" value="FAD_Synth"/>
    <property type="match status" value="1"/>
</dbReference>
<dbReference type="InterPro" id="IPR015865">
    <property type="entry name" value="Riboflavin_kinase_bac/euk"/>
</dbReference>
<feature type="domain" description="Riboflavin kinase" evidence="16">
    <location>
        <begin position="184"/>
        <end position="314"/>
    </location>
</feature>
<evidence type="ECO:0000256" key="5">
    <source>
        <dbReference type="ARBA" id="ARBA00022643"/>
    </source>
</evidence>
<dbReference type="NCBIfam" id="TIGR00083">
    <property type="entry name" value="ribF"/>
    <property type="match status" value="1"/>
</dbReference>
<keyword evidence="12" id="KW-0511">Multifunctional enzyme</keyword>
<comment type="pathway">
    <text evidence="2 15">Cofactor biosynthesis; FAD biosynthesis; FAD from FMN: step 1/1.</text>
</comment>
<dbReference type="GO" id="GO:0008531">
    <property type="term" value="F:riboflavin kinase activity"/>
    <property type="evidence" value="ECO:0007669"/>
    <property type="project" value="UniProtKB-EC"/>
</dbReference>
<proteinExistence type="inferred from homology"/>
<dbReference type="CDD" id="cd02064">
    <property type="entry name" value="FAD_synthetase_N"/>
    <property type="match status" value="1"/>
</dbReference>
<evidence type="ECO:0000256" key="10">
    <source>
        <dbReference type="ARBA" id="ARBA00022827"/>
    </source>
</evidence>
<dbReference type="SUPFAM" id="SSF82114">
    <property type="entry name" value="Riboflavin kinase-like"/>
    <property type="match status" value="1"/>
</dbReference>
<dbReference type="Proteomes" id="UP001597294">
    <property type="component" value="Unassembled WGS sequence"/>
</dbReference>
<sequence length="334" mass="37068">MAVFHNFTNLPADAKGAVVAIGNFDGVHLGHQAVIRQASEIAKELGVPLAVLTFEPHPRSLFQPDRPCFRLTPMFAKAHALVKVGVDHVFIQDFTLEFAKQTAESFVLETLVRDLGAKHLVIGGDFCFGKDRQGNARLLETLGEKHSFGVTAATLVKDKSSEVLSSSRIRDYLRDGKPGAAARILGRYWEIDGAVQHGFKRGRTIGFPTANLSMENYLHPSLGVYAVRVAKDGVEGFGLTHWYNGVANIGKRPTLDGDRVNLEVFIFDFDEDIYDMDLRVQIVEYLRPEQKFDGLTALTNQIAKDSEQAKELLLNLDDHPIEFVVMTTSDEQAK</sequence>
<dbReference type="InterPro" id="IPR004821">
    <property type="entry name" value="Cyt_trans-like"/>
</dbReference>
<keyword evidence="10 15" id="KW-0274">FAD</keyword>
<keyword evidence="4 15" id="KW-0285">Flavoprotein</keyword>
<evidence type="ECO:0000256" key="4">
    <source>
        <dbReference type="ARBA" id="ARBA00022630"/>
    </source>
</evidence>
<dbReference type="InterPro" id="IPR023465">
    <property type="entry name" value="Riboflavin_kinase_dom_sf"/>
</dbReference>
<evidence type="ECO:0000256" key="13">
    <source>
        <dbReference type="ARBA" id="ARBA00047880"/>
    </source>
</evidence>
<evidence type="ECO:0000256" key="2">
    <source>
        <dbReference type="ARBA" id="ARBA00004726"/>
    </source>
</evidence>
<keyword evidence="5 15" id="KW-0288">FMN</keyword>
<accession>A0ABW5BFH3</accession>
<evidence type="ECO:0000256" key="7">
    <source>
        <dbReference type="ARBA" id="ARBA00022695"/>
    </source>
</evidence>
<keyword evidence="8 15" id="KW-0547">Nucleotide-binding</keyword>
<dbReference type="InterPro" id="IPR002606">
    <property type="entry name" value="Riboflavin_kinase_bac"/>
</dbReference>
<evidence type="ECO:0000256" key="3">
    <source>
        <dbReference type="ARBA" id="ARBA00005201"/>
    </source>
</evidence>
<dbReference type="EC" id="2.7.7.2" evidence="15"/>
<dbReference type="GO" id="GO:0003919">
    <property type="term" value="F:FMN adenylyltransferase activity"/>
    <property type="evidence" value="ECO:0007669"/>
    <property type="project" value="UniProtKB-EC"/>
</dbReference>
<name>A0ABW5BFH3_9PROT</name>
<dbReference type="InterPro" id="IPR015864">
    <property type="entry name" value="FAD_synthase"/>
</dbReference>
<evidence type="ECO:0000313" key="18">
    <source>
        <dbReference type="Proteomes" id="UP001597294"/>
    </source>
</evidence>
<keyword evidence="11 15" id="KW-0067">ATP-binding</keyword>
<dbReference type="Pfam" id="PF01687">
    <property type="entry name" value="Flavokinase"/>
    <property type="match status" value="1"/>
</dbReference>
<dbReference type="EC" id="2.7.1.26" evidence="15"/>
<evidence type="ECO:0000256" key="9">
    <source>
        <dbReference type="ARBA" id="ARBA00022777"/>
    </source>
</evidence>
<evidence type="ECO:0000313" key="17">
    <source>
        <dbReference type="EMBL" id="MFD2204390.1"/>
    </source>
</evidence>
<reference evidence="18" key="1">
    <citation type="journal article" date="2019" name="Int. J. Syst. Evol. Microbiol.">
        <title>The Global Catalogue of Microorganisms (GCM) 10K type strain sequencing project: providing services to taxonomists for standard genome sequencing and annotation.</title>
        <authorList>
            <consortium name="The Broad Institute Genomics Platform"/>
            <consortium name="The Broad Institute Genome Sequencing Center for Infectious Disease"/>
            <person name="Wu L."/>
            <person name="Ma J."/>
        </authorList>
    </citation>
    <scope>NUCLEOTIDE SEQUENCE [LARGE SCALE GENOMIC DNA]</scope>
    <source>
        <strain evidence="18">CGMCC 4.7192</strain>
    </source>
</reference>
<evidence type="ECO:0000256" key="1">
    <source>
        <dbReference type="ARBA" id="ARBA00002121"/>
    </source>
</evidence>
<dbReference type="NCBIfam" id="NF004159">
    <property type="entry name" value="PRK05627.1-2"/>
    <property type="match status" value="1"/>
</dbReference>